<evidence type="ECO:0000313" key="2">
    <source>
        <dbReference type="Proteomes" id="UP000831151"/>
    </source>
</evidence>
<dbReference type="RefSeq" id="WP_249242972.1">
    <property type="nucleotide sequence ID" value="NZ_CP096649.1"/>
</dbReference>
<dbReference type="Proteomes" id="UP000831151">
    <property type="component" value="Chromosome"/>
</dbReference>
<organism evidence="1 2">
    <name type="scientific">Fenollaria massiliensis</name>
    <dbReference type="NCBI Taxonomy" id="938288"/>
    <lineage>
        <taxon>Bacteria</taxon>
        <taxon>Bacillati</taxon>
        <taxon>Bacillota</taxon>
        <taxon>Clostridia</taxon>
        <taxon>Eubacteriales</taxon>
        <taxon>Fenollaria</taxon>
    </lineage>
</organism>
<dbReference type="EMBL" id="CP096649">
    <property type="protein sequence ID" value="UQK59560.1"/>
    <property type="molecule type" value="Genomic_DNA"/>
</dbReference>
<gene>
    <name evidence="1" type="ORF">M1R53_02635</name>
</gene>
<sequence>MVETRQTIYKDGWPVFKNNFNERISGQANINGRKQTIFLGPNEYAKEDGLTYTPLDSNREPMFLSHGRYVNREGSEYHEVVSDLTIIPKDSYGNPMYEFFGQFVSPQTSEVFINFQGQNIIDSHGKPMYLVGDMFISEDMTECVYFDQNGFSERISPHDSDGNPMEYVPPVFVSRKTNEYFHRGSMRKFVFPIADNDLLFTDRDFLGEFMSYTRRDTRKIYHSADYDHYVLGQELTCGSMWKDGPKDSRGYNMLKYGDLIFSSDKTEFIFEEKLRPAMDEDGTPYEFVCGAFYDRRRNTLYTSLGAYELKKNPGLNDIYIDPSDFDNEEDVSFFEISYNNAINHGIDALDPDDDPEYRFKRASISEDFLRYYMDYCDRTIKSIKARPVSGPCDKRIYDYNEEMNLDLREKLLARPWDSLHPHEKWFINNNGGLPMDHIDNPNLYNIEFAKTYTYTDKDGTRYERGPSEEQLEAIRREDEYQDNLSSWSSYSDDDDEECIYHFKDENRYEDLNDDEEEEKDDFDDINFWLTLEYGDDWADKI</sequence>
<proteinExistence type="predicted"/>
<keyword evidence="2" id="KW-1185">Reference proteome</keyword>
<reference evidence="1" key="1">
    <citation type="submission" date="2022-04" db="EMBL/GenBank/DDBJ databases">
        <title>Complete genome sequences of Ezakiella coagulans and Fenollaria massiliensis.</title>
        <authorList>
            <person name="France M.T."/>
            <person name="Clifford J."/>
            <person name="Narina S."/>
            <person name="Rutt L."/>
            <person name="Ravel J."/>
        </authorList>
    </citation>
    <scope>NUCLEOTIDE SEQUENCE</scope>
    <source>
        <strain evidence="1">C0061C2</strain>
    </source>
</reference>
<evidence type="ECO:0000313" key="1">
    <source>
        <dbReference type="EMBL" id="UQK59560.1"/>
    </source>
</evidence>
<dbReference type="KEGG" id="fms:M1R53_02635"/>
<accession>A0A9E7IX77</accession>
<dbReference type="AlphaFoldDB" id="A0A9E7IX77"/>
<protein>
    <submittedName>
        <fullName evidence="1">Uncharacterized protein</fullName>
    </submittedName>
</protein>
<name>A0A9E7IX77_9FIRM</name>